<gene>
    <name evidence="1" type="ORF">A0O31_01206</name>
</gene>
<dbReference type="AlphaFoldDB" id="A0A1J0LSL0"/>
<dbReference type="KEGG" id="tbc:A0O31_01206"/>
<dbReference type="InterPro" id="IPR011042">
    <property type="entry name" value="6-blade_b-propeller_TolB-like"/>
</dbReference>
<dbReference type="SUPFAM" id="SSF63829">
    <property type="entry name" value="Calcium-dependent phosphotriesterase"/>
    <property type="match status" value="1"/>
</dbReference>
<organism evidence="1 2">
    <name type="scientific">Thermus brockianus</name>
    <dbReference type="NCBI Taxonomy" id="56956"/>
    <lineage>
        <taxon>Bacteria</taxon>
        <taxon>Thermotogati</taxon>
        <taxon>Deinococcota</taxon>
        <taxon>Deinococci</taxon>
        <taxon>Thermales</taxon>
        <taxon>Thermaceae</taxon>
        <taxon>Thermus</taxon>
    </lineage>
</organism>
<evidence type="ECO:0000313" key="2">
    <source>
        <dbReference type="Proteomes" id="UP000182993"/>
    </source>
</evidence>
<proteinExistence type="predicted"/>
<dbReference type="Gene3D" id="2.120.10.30">
    <property type="entry name" value="TolB, C-terminal domain"/>
    <property type="match status" value="1"/>
</dbReference>
<protein>
    <submittedName>
        <fullName evidence="1">NHL repeat protein</fullName>
    </submittedName>
</protein>
<dbReference type="NCBIfam" id="NF033206">
    <property type="entry name" value="ScyE_fam"/>
    <property type="match status" value="1"/>
</dbReference>
<sequence length="351" mass="35891">MGKLWAGAFLVLGLAVAAQGVPVITGLNGPMGLLFAPDGRLYVVEYGLGGDTEVEAINPETGEKVLARMGATSRVLRLEPDGALEEVARFPSVAFGQESSGASRLAWLGGLLVTSGGWNQASMDPMPLMAVVARVGPQGPEKVADLWAFEKAQNPDGYHLDSHPYGLTVGGDGYVYVTDAGANALLRVNPSTGAVRLVATFAGLPGPFANPARGGAQEMDPVPTAVVVKNGVFYVSLLSGGPFLKGAAKVVKVEGGKVSDYAAGATMLTDLQEGPDGQLYAVRFAETGERGPIPGTGAVLRVRPGGFEVVVDGLAFPTALAITPSGDLYVTVNGVGAPGSGAVWKFAGAVR</sequence>
<evidence type="ECO:0000313" key="1">
    <source>
        <dbReference type="EMBL" id="APD09345.1"/>
    </source>
</evidence>
<dbReference type="Proteomes" id="UP000182993">
    <property type="component" value="Chromosome"/>
</dbReference>
<dbReference type="InterPro" id="IPR048031">
    <property type="entry name" value="ScyD/ScyE-like"/>
</dbReference>
<reference evidence="2" key="1">
    <citation type="submission" date="2016-06" db="EMBL/GenBank/DDBJ databases">
        <title>Whole genome sequencing of Thermus brockianus strain GE-1.</title>
        <authorList>
            <person name="Schaefers C."/>
            <person name="Blank S."/>
            <person name="Wiebusch S."/>
            <person name="Elleuche S."/>
            <person name="Antranikian G."/>
        </authorList>
    </citation>
    <scope>NUCLEOTIDE SEQUENCE [LARGE SCALE GENOMIC DNA]</scope>
    <source>
        <strain evidence="2">GE-1</strain>
    </source>
</reference>
<name>A0A1J0LSL0_THEBO</name>
<dbReference type="OrthoDB" id="30052at2"/>
<dbReference type="EMBL" id="CP016312">
    <property type="protein sequence ID" value="APD09345.1"/>
    <property type="molecule type" value="Genomic_DNA"/>
</dbReference>
<accession>A0A1J0LSL0</accession>
<dbReference type="RefSeq" id="WP_071677061.1">
    <property type="nucleotide sequence ID" value="NZ_CP016312.1"/>
</dbReference>
<dbReference type="STRING" id="56956.A0O31_01206"/>